<protein>
    <recommendedName>
        <fullName evidence="4">5-formyltetrahydrofolate cyclo-ligase</fullName>
        <ecNumber evidence="4">6.3.3.2</ecNumber>
    </recommendedName>
</protein>
<organism evidence="6 7">
    <name type="scientific">Pseudoscardovia radai</name>
    <dbReference type="NCBI Taxonomy" id="987066"/>
    <lineage>
        <taxon>Bacteria</taxon>
        <taxon>Bacillati</taxon>
        <taxon>Actinomycetota</taxon>
        <taxon>Actinomycetes</taxon>
        <taxon>Bifidobacteriales</taxon>
        <taxon>Bifidobacteriaceae</taxon>
        <taxon>Pseudoscardovia</taxon>
    </lineage>
</organism>
<dbReference type="OrthoDB" id="3242798at2"/>
<evidence type="ECO:0000256" key="5">
    <source>
        <dbReference type="SAM" id="MobiDB-lite"/>
    </source>
</evidence>
<keyword evidence="4" id="KW-0460">Magnesium</keyword>
<dbReference type="GO" id="GO:0009396">
    <property type="term" value="P:folic acid-containing compound biosynthetic process"/>
    <property type="evidence" value="ECO:0007669"/>
    <property type="project" value="TreeGrafter"/>
</dbReference>
<dbReference type="PANTHER" id="PTHR23407:SF1">
    <property type="entry name" value="5-FORMYLTETRAHYDROFOLATE CYCLO-LIGASE"/>
    <property type="match status" value="1"/>
</dbReference>
<dbReference type="GO" id="GO:0046872">
    <property type="term" value="F:metal ion binding"/>
    <property type="evidence" value="ECO:0007669"/>
    <property type="project" value="UniProtKB-KW"/>
</dbReference>
<comment type="cofactor">
    <cofactor evidence="4">
        <name>Mg(2+)</name>
        <dbReference type="ChEBI" id="CHEBI:18420"/>
    </cofactor>
</comment>
<dbReference type="Proteomes" id="UP000216725">
    <property type="component" value="Unassembled WGS sequence"/>
</dbReference>
<name>A0A261F098_9BIFI</name>
<keyword evidence="2 4" id="KW-0547">Nucleotide-binding</keyword>
<dbReference type="InterPro" id="IPR002698">
    <property type="entry name" value="FTHF_cligase"/>
</dbReference>
<comment type="catalytic activity">
    <reaction evidence="4">
        <text>(6S)-5-formyl-5,6,7,8-tetrahydrofolate + ATP = (6R)-5,10-methenyltetrahydrofolate + ADP + phosphate</text>
        <dbReference type="Rhea" id="RHEA:10488"/>
        <dbReference type="ChEBI" id="CHEBI:30616"/>
        <dbReference type="ChEBI" id="CHEBI:43474"/>
        <dbReference type="ChEBI" id="CHEBI:57455"/>
        <dbReference type="ChEBI" id="CHEBI:57457"/>
        <dbReference type="ChEBI" id="CHEBI:456216"/>
        <dbReference type="EC" id="6.3.3.2"/>
    </reaction>
</comment>
<dbReference type="AlphaFoldDB" id="A0A261F098"/>
<dbReference type="RefSeq" id="WP_158216283.1">
    <property type="nucleotide sequence ID" value="NZ_MWWR01000003.1"/>
</dbReference>
<reference evidence="6 7" key="1">
    <citation type="journal article" date="2017" name="BMC Genomics">
        <title>Comparative genomic and phylogenomic analyses of the Bifidobacteriaceae family.</title>
        <authorList>
            <person name="Lugli G.A."/>
            <person name="Milani C."/>
            <person name="Turroni F."/>
            <person name="Duranti S."/>
            <person name="Mancabelli L."/>
            <person name="Mangifesta M."/>
            <person name="Ferrario C."/>
            <person name="Modesto M."/>
            <person name="Mattarelli P."/>
            <person name="Jiri K."/>
            <person name="van Sinderen D."/>
            <person name="Ventura M."/>
        </authorList>
    </citation>
    <scope>NUCLEOTIDE SEQUENCE [LARGE SCALE GENOMIC DNA]</scope>
    <source>
        <strain evidence="6 7">DSM 24742</strain>
    </source>
</reference>
<comment type="similarity">
    <text evidence="1 4">Belongs to the 5-formyltetrahydrofolate cyclo-ligase family.</text>
</comment>
<dbReference type="EC" id="6.3.3.2" evidence="4"/>
<keyword evidence="7" id="KW-1185">Reference proteome</keyword>
<dbReference type="GO" id="GO:0030272">
    <property type="term" value="F:5-formyltetrahydrofolate cyclo-ligase activity"/>
    <property type="evidence" value="ECO:0007669"/>
    <property type="project" value="UniProtKB-EC"/>
</dbReference>
<dbReference type="Gene3D" id="3.40.50.10420">
    <property type="entry name" value="NagB/RpiA/CoA transferase-like"/>
    <property type="match status" value="1"/>
</dbReference>
<dbReference type="InterPro" id="IPR037171">
    <property type="entry name" value="NagB/RpiA_transferase-like"/>
</dbReference>
<evidence type="ECO:0000313" key="6">
    <source>
        <dbReference type="EMBL" id="OZG52518.1"/>
    </source>
</evidence>
<feature type="region of interest" description="Disordered" evidence="5">
    <location>
        <begin position="1"/>
        <end position="41"/>
    </location>
</feature>
<comment type="caution">
    <text evidence="6">The sequence shown here is derived from an EMBL/GenBank/DDBJ whole genome shotgun (WGS) entry which is preliminary data.</text>
</comment>
<dbReference type="Pfam" id="PF01812">
    <property type="entry name" value="5-FTHF_cyc-lig"/>
    <property type="match status" value="1"/>
</dbReference>
<evidence type="ECO:0000256" key="3">
    <source>
        <dbReference type="ARBA" id="ARBA00022840"/>
    </source>
</evidence>
<dbReference type="SUPFAM" id="SSF100950">
    <property type="entry name" value="NagB/RpiA/CoA transferase-like"/>
    <property type="match status" value="1"/>
</dbReference>
<accession>A0A261F098</accession>
<feature type="compositionally biased region" description="Polar residues" evidence="5">
    <location>
        <begin position="19"/>
        <end position="31"/>
    </location>
</feature>
<dbReference type="PANTHER" id="PTHR23407">
    <property type="entry name" value="ATPASE INHIBITOR/5-FORMYLTETRAHYDROFOLATE CYCLO-LIGASE"/>
    <property type="match status" value="1"/>
</dbReference>
<dbReference type="GO" id="GO:0035999">
    <property type="term" value="P:tetrahydrofolate interconversion"/>
    <property type="evidence" value="ECO:0007669"/>
    <property type="project" value="TreeGrafter"/>
</dbReference>
<dbReference type="InterPro" id="IPR024185">
    <property type="entry name" value="FTHF_cligase-like_sf"/>
</dbReference>
<sequence length="251" mass="27331">MADTIRPSGKHPAPEALGTSGNPHASGNPGASETGDAPEVPGVSELKQDLRREAYGQRRAHITGWRAAIRPSDVLRLESRLRRGSETQGAGTVAAFEPIRREPDMGPLISWFKSRGGRVLVPAMDIAQAPDVESMTVPSGRRLSIGWRLHDDTPPEQRPIVTVSQPLAQADLLFIPALAVDRAGTRLGRGAGWYDRALTHRNPEAWRIAVIWPWELRDAPLPSQAHDVPMDIVLTCKGIVPISDRAKNALD</sequence>
<proteinExistence type="inferred from homology"/>
<evidence type="ECO:0000313" key="7">
    <source>
        <dbReference type="Proteomes" id="UP000216725"/>
    </source>
</evidence>
<evidence type="ECO:0000256" key="4">
    <source>
        <dbReference type="RuleBase" id="RU361279"/>
    </source>
</evidence>
<keyword evidence="6" id="KW-0436">Ligase</keyword>
<gene>
    <name evidence="6" type="ORF">PSRA_0250</name>
</gene>
<dbReference type="NCBIfam" id="TIGR02727">
    <property type="entry name" value="MTHFS_bact"/>
    <property type="match status" value="1"/>
</dbReference>
<evidence type="ECO:0000256" key="2">
    <source>
        <dbReference type="ARBA" id="ARBA00022741"/>
    </source>
</evidence>
<evidence type="ECO:0000256" key="1">
    <source>
        <dbReference type="ARBA" id="ARBA00010638"/>
    </source>
</evidence>
<keyword evidence="3 4" id="KW-0067">ATP-binding</keyword>
<keyword evidence="4" id="KW-0479">Metal-binding</keyword>
<dbReference type="GO" id="GO:0005524">
    <property type="term" value="F:ATP binding"/>
    <property type="evidence" value="ECO:0007669"/>
    <property type="project" value="UniProtKB-KW"/>
</dbReference>
<dbReference type="EMBL" id="MWWR01000003">
    <property type="protein sequence ID" value="OZG52518.1"/>
    <property type="molecule type" value="Genomic_DNA"/>
</dbReference>